<dbReference type="InterPro" id="IPR013187">
    <property type="entry name" value="F-box-assoc_dom_typ3"/>
</dbReference>
<feature type="domain" description="F-box associated beta-propeller type 3" evidence="2">
    <location>
        <begin position="120"/>
        <end position="364"/>
    </location>
</feature>
<name>A0A4U5PLB3_POPAL</name>
<dbReference type="SUPFAM" id="SSF81383">
    <property type="entry name" value="F-box domain"/>
    <property type="match status" value="1"/>
</dbReference>
<dbReference type="EMBL" id="RCHU01000728">
    <property type="protein sequence ID" value="TKR97136.1"/>
    <property type="molecule type" value="Genomic_DNA"/>
</dbReference>
<dbReference type="InterPro" id="IPR001810">
    <property type="entry name" value="F-box_dom"/>
</dbReference>
<reference evidence="3" key="1">
    <citation type="submission" date="2018-10" db="EMBL/GenBank/DDBJ databases">
        <title>Population genomic analysis revealed the cold adaptation of white poplar.</title>
        <authorList>
            <person name="Liu Y.-J."/>
        </authorList>
    </citation>
    <scope>NUCLEOTIDE SEQUENCE [LARGE SCALE GENOMIC DNA]</scope>
    <source>
        <strain evidence="3">PAL-ZL1</strain>
    </source>
</reference>
<gene>
    <name evidence="3" type="ORF">D5086_0000216160</name>
</gene>
<organism evidence="3">
    <name type="scientific">Populus alba</name>
    <name type="common">White poplar</name>
    <dbReference type="NCBI Taxonomy" id="43335"/>
    <lineage>
        <taxon>Eukaryota</taxon>
        <taxon>Viridiplantae</taxon>
        <taxon>Streptophyta</taxon>
        <taxon>Embryophyta</taxon>
        <taxon>Tracheophyta</taxon>
        <taxon>Spermatophyta</taxon>
        <taxon>Magnoliopsida</taxon>
        <taxon>eudicotyledons</taxon>
        <taxon>Gunneridae</taxon>
        <taxon>Pentapetalae</taxon>
        <taxon>rosids</taxon>
        <taxon>fabids</taxon>
        <taxon>Malpighiales</taxon>
        <taxon>Salicaceae</taxon>
        <taxon>Saliceae</taxon>
        <taxon>Populus</taxon>
    </lineage>
</organism>
<dbReference type="Pfam" id="PF00646">
    <property type="entry name" value="F-box"/>
    <property type="match status" value="1"/>
</dbReference>
<protein>
    <recommendedName>
        <fullName evidence="4">F-box domain-containing protein</fullName>
    </recommendedName>
</protein>
<dbReference type="Pfam" id="PF08268">
    <property type="entry name" value="FBA_3"/>
    <property type="match status" value="1"/>
</dbReference>
<evidence type="ECO:0000313" key="3">
    <source>
        <dbReference type="EMBL" id="TKR97136.1"/>
    </source>
</evidence>
<proteinExistence type="predicted"/>
<evidence type="ECO:0000259" key="1">
    <source>
        <dbReference type="Pfam" id="PF00646"/>
    </source>
</evidence>
<dbReference type="Gene3D" id="1.20.1280.50">
    <property type="match status" value="1"/>
</dbReference>
<feature type="domain" description="F-box" evidence="1">
    <location>
        <begin position="29"/>
        <end position="60"/>
    </location>
</feature>
<dbReference type="NCBIfam" id="TIGR01640">
    <property type="entry name" value="F_box_assoc_1"/>
    <property type="match status" value="1"/>
</dbReference>
<comment type="caution">
    <text evidence="3">The sequence shown here is derived from an EMBL/GenBank/DDBJ whole genome shotgun (WGS) entry which is preliminary data.</text>
</comment>
<dbReference type="InterPro" id="IPR036047">
    <property type="entry name" value="F-box-like_dom_sf"/>
</dbReference>
<dbReference type="InterPro" id="IPR050796">
    <property type="entry name" value="SCF_F-box_component"/>
</dbReference>
<sequence length="383" mass="44234">MDFPNIVRAQNQVRVQKGMASHLTNNHVIIADILSRLPVKTLSRFNCVCKLWYCMINSDPGFQALHHSRSWRNPRLLFRLSDFDFNPLEHLGHRYAYNFVSTDTEGKNICLMQIKVHEPVKLILPGCFGLLVFSTDTRIHVCNPSTRRILALPDYKSKIAGFGVGYLSSIRRLKIVRLIPRRPSSLHLECSVFTLAPGQEGFSWRVLNDQCPYLVDQFSLPAFANETIYWKIDRQQALNRHNDFIVSFNIRNEKFMTITHPADWIPTSNLDWRSPIRNSTQLVELRGTLCMIQTLASSHVAVWKLADHKNSMRVKICMIDTSRIHPNFVGEVQCIKDGEIIFNSASNHLLYYDVRKKTFRKKMLPHSAENLTSYCESLTSLTR</sequence>
<accession>A0A4U5PLB3</accession>
<dbReference type="InterPro" id="IPR017451">
    <property type="entry name" value="F-box-assoc_interact_dom"/>
</dbReference>
<evidence type="ECO:0000259" key="2">
    <source>
        <dbReference type="Pfam" id="PF08268"/>
    </source>
</evidence>
<evidence type="ECO:0008006" key="4">
    <source>
        <dbReference type="Google" id="ProtNLM"/>
    </source>
</evidence>
<dbReference type="PANTHER" id="PTHR31672:SF13">
    <property type="entry name" value="F-BOX PROTEIN CPR30-LIKE"/>
    <property type="match status" value="1"/>
</dbReference>
<dbReference type="PANTHER" id="PTHR31672">
    <property type="entry name" value="BNACNNG10540D PROTEIN"/>
    <property type="match status" value="1"/>
</dbReference>
<dbReference type="STRING" id="43335.A0A4U5PLB3"/>
<dbReference type="AlphaFoldDB" id="A0A4U5PLB3"/>